<reference evidence="2" key="1">
    <citation type="submission" date="2024-07" db="EMBL/GenBank/DDBJ databases">
        <title>Two chromosome-level genome assemblies of Korean endemic species Abeliophyllum distichum and Forsythia ovata (Oleaceae).</title>
        <authorList>
            <person name="Mun J.H."/>
        </authorList>
    </citation>
    <scope>NUCLEOTIDE SEQUENCE</scope>
    <source>
        <strain evidence="2">KNKB202402200001</strain>
        <tissue evidence="2">Leaf</tissue>
    </source>
</reference>
<sequence length="111" mass="12384">MAVKDANLKRIYQTLVPRPSEFVLQFGTGTALHGSDSSKQSENLKLKARAERFVNRLCNGLSGKGRGQRKQMVAEIPRQPALVTEIPRQPKLVAELPRQPASSWLGWCNVM</sequence>
<dbReference type="AlphaFoldDB" id="A0ABD1W334"/>
<protein>
    <submittedName>
        <fullName evidence="2">Uncharacterized protein</fullName>
    </submittedName>
</protein>
<comment type="caution">
    <text evidence="2">The sequence shown here is derived from an EMBL/GenBank/DDBJ whole genome shotgun (WGS) entry which is preliminary data.</text>
</comment>
<organism evidence="2 3">
    <name type="scientific">Forsythia ovata</name>
    <dbReference type="NCBI Taxonomy" id="205694"/>
    <lineage>
        <taxon>Eukaryota</taxon>
        <taxon>Viridiplantae</taxon>
        <taxon>Streptophyta</taxon>
        <taxon>Embryophyta</taxon>
        <taxon>Tracheophyta</taxon>
        <taxon>Spermatophyta</taxon>
        <taxon>Magnoliopsida</taxon>
        <taxon>eudicotyledons</taxon>
        <taxon>Gunneridae</taxon>
        <taxon>Pentapetalae</taxon>
        <taxon>asterids</taxon>
        <taxon>lamiids</taxon>
        <taxon>Lamiales</taxon>
        <taxon>Oleaceae</taxon>
        <taxon>Forsythieae</taxon>
        <taxon>Forsythia</taxon>
    </lineage>
</organism>
<dbReference type="Proteomes" id="UP001604277">
    <property type="component" value="Unassembled WGS sequence"/>
</dbReference>
<dbReference type="EMBL" id="JBFOLJ010000004">
    <property type="protein sequence ID" value="KAL2544038.1"/>
    <property type="molecule type" value="Genomic_DNA"/>
</dbReference>
<gene>
    <name evidence="1" type="ORF">Fot_13271</name>
    <name evidence="2" type="ORF">Fot_13313</name>
</gene>
<reference evidence="3" key="2">
    <citation type="submission" date="2024-07" db="EMBL/GenBank/DDBJ databases">
        <title>Two chromosome-level genome assemblies of Korean endemic species Abeliophyllum distichum and Forsythia ovata (Oleaceae).</title>
        <authorList>
            <person name="Jang H."/>
        </authorList>
    </citation>
    <scope>NUCLEOTIDE SEQUENCE [LARGE SCALE GENOMIC DNA]</scope>
</reference>
<evidence type="ECO:0000313" key="2">
    <source>
        <dbReference type="EMBL" id="KAL2544080.1"/>
    </source>
</evidence>
<proteinExistence type="predicted"/>
<dbReference type="EMBL" id="JBFOLJ010000004">
    <property type="protein sequence ID" value="KAL2544080.1"/>
    <property type="molecule type" value="Genomic_DNA"/>
</dbReference>
<accession>A0ABD1W334</accession>
<keyword evidence="3" id="KW-1185">Reference proteome</keyword>
<name>A0ABD1W334_9LAMI</name>
<evidence type="ECO:0000313" key="1">
    <source>
        <dbReference type="EMBL" id="KAL2544038.1"/>
    </source>
</evidence>
<evidence type="ECO:0000313" key="3">
    <source>
        <dbReference type="Proteomes" id="UP001604277"/>
    </source>
</evidence>